<organism evidence="2 3">
    <name type="scientific">Fasciola gigantica</name>
    <name type="common">Giant liver fluke</name>
    <dbReference type="NCBI Taxonomy" id="46835"/>
    <lineage>
        <taxon>Eukaryota</taxon>
        <taxon>Metazoa</taxon>
        <taxon>Spiralia</taxon>
        <taxon>Lophotrochozoa</taxon>
        <taxon>Platyhelminthes</taxon>
        <taxon>Trematoda</taxon>
        <taxon>Digenea</taxon>
        <taxon>Plagiorchiida</taxon>
        <taxon>Echinostomata</taxon>
        <taxon>Echinostomatoidea</taxon>
        <taxon>Fasciolidae</taxon>
        <taxon>Fasciola</taxon>
    </lineage>
</organism>
<accession>A0A504YYA8</accession>
<keyword evidence="3" id="KW-1185">Reference proteome</keyword>
<dbReference type="AlphaFoldDB" id="A0A504YYA8"/>
<feature type="region of interest" description="Disordered" evidence="1">
    <location>
        <begin position="167"/>
        <end position="186"/>
    </location>
</feature>
<comment type="caution">
    <text evidence="2">The sequence shown here is derived from an EMBL/GenBank/DDBJ whole genome shotgun (WGS) entry which is preliminary data.</text>
</comment>
<reference evidence="2 3" key="1">
    <citation type="submission" date="2019-04" db="EMBL/GenBank/DDBJ databases">
        <title>Annotation for the trematode Fasciola gigantica.</title>
        <authorList>
            <person name="Choi Y.-J."/>
        </authorList>
    </citation>
    <scope>NUCLEOTIDE SEQUENCE [LARGE SCALE GENOMIC DNA]</scope>
    <source>
        <strain evidence="2">Uganda_cow_1</strain>
    </source>
</reference>
<sequence length="186" mass="20608">MTNSITIAWNNSTENRTLPTHMKGAVRWVWASTDSNRTVADDPTMIEKNTGRFVEAITSNYHSRTNYSSSQHSGLPVDSKHGLSQRISPVLWVKEKEQLNLECRTTPSKPTGTTVNPHGLDATIYNLSSHSCFGRNFLSKTTGFQTPAVNHERTVVYGEKQMVSSGGTYRPLDDVVGSEKLSDSTM</sequence>
<gene>
    <name evidence="2" type="ORF">FGIG_04402</name>
</gene>
<dbReference type="OrthoDB" id="10015491at2759"/>
<evidence type="ECO:0000256" key="1">
    <source>
        <dbReference type="SAM" id="MobiDB-lite"/>
    </source>
</evidence>
<name>A0A504YYA8_FASGI</name>
<dbReference type="Proteomes" id="UP000316759">
    <property type="component" value="Unassembled WGS sequence"/>
</dbReference>
<dbReference type="EMBL" id="SUNJ01006767">
    <property type="protein sequence ID" value="TPP62500.1"/>
    <property type="molecule type" value="Genomic_DNA"/>
</dbReference>
<proteinExistence type="predicted"/>
<protein>
    <submittedName>
        <fullName evidence="2">Uncharacterized protein</fullName>
    </submittedName>
</protein>
<evidence type="ECO:0000313" key="2">
    <source>
        <dbReference type="EMBL" id="TPP62500.1"/>
    </source>
</evidence>
<evidence type="ECO:0000313" key="3">
    <source>
        <dbReference type="Proteomes" id="UP000316759"/>
    </source>
</evidence>